<dbReference type="Proteomes" id="UP000602510">
    <property type="component" value="Unassembled WGS sequence"/>
</dbReference>
<proteinExistence type="inferred from homology"/>
<sequence length="109" mass="12301">MRLTYILTAVFLATLYASSTALPVKNFKTIIKNESPLDPVDSVNVNDGRLLRGLVSPASDGNGIEEERFLTSLFQALARRMKIRRYVAKTGKQEQWLARLRKKHGVENP</sequence>
<evidence type="ECO:0000256" key="3">
    <source>
        <dbReference type="ARBA" id="ARBA00022525"/>
    </source>
</evidence>
<dbReference type="AlphaFoldDB" id="A0A833TCT3"/>
<gene>
    <name evidence="6" type="ORF">GN244_ATG09050</name>
</gene>
<dbReference type="Pfam" id="PF16810">
    <property type="entry name" value="RXLR"/>
    <property type="match status" value="1"/>
</dbReference>
<comment type="subcellular location">
    <subcellularLocation>
        <location evidence="1 5">Secreted</location>
    </subcellularLocation>
</comment>
<comment type="domain">
    <text evidence="5">The RxLR-dEER motif acts to carry the protein into the host cell cytoplasm through binding to cell surface phosphatidylinositol-3-phosphate.</text>
</comment>
<keyword evidence="4 5" id="KW-0732">Signal</keyword>
<comment type="function">
    <text evidence="5">Effector that suppresses plant defense responses during pathogen infection.</text>
</comment>
<evidence type="ECO:0000313" key="6">
    <source>
        <dbReference type="EMBL" id="KAF4038831.1"/>
    </source>
</evidence>
<keyword evidence="7" id="KW-1185">Reference proteome</keyword>
<dbReference type="EMBL" id="WSZM01000187">
    <property type="protein sequence ID" value="KAF4038831.1"/>
    <property type="molecule type" value="Genomic_DNA"/>
</dbReference>
<feature type="signal peptide" evidence="5">
    <location>
        <begin position="1"/>
        <end position="21"/>
    </location>
</feature>
<comment type="caution">
    <text evidence="6">The sequence shown here is derived from an EMBL/GenBank/DDBJ whole genome shotgun (WGS) entry which is preliminary data.</text>
</comment>
<name>A0A833TCT3_PHYIN</name>
<protein>
    <recommendedName>
        <fullName evidence="5">RxLR effector protein</fullName>
    </recommendedName>
</protein>
<dbReference type="InterPro" id="IPR031825">
    <property type="entry name" value="RXLR"/>
</dbReference>
<evidence type="ECO:0000256" key="4">
    <source>
        <dbReference type="ARBA" id="ARBA00022729"/>
    </source>
</evidence>
<evidence type="ECO:0000256" key="5">
    <source>
        <dbReference type="RuleBase" id="RU367124"/>
    </source>
</evidence>
<keyword evidence="3 5" id="KW-0964">Secreted</keyword>
<evidence type="ECO:0000313" key="7">
    <source>
        <dbReference type="Proteomes" id="UP000602510"/>
    </source>
</evidence>
<organism evidence="6 7">
    <name type="scientific">Phytophthora infestans</name>
    <name type="common">Potato late blight agent</name>
    <name type="synonym">Botrytis infestans</name>
    <dbReference type="NCBI Taxonomy" id="4787"/>
    <lineage>
        <taxon>Eukaryota</taxon>
        <taxon>Sar</taxon>
        <taxon>Stramenopiles</taxon>
        <taxon>Oomycota</taxon>
        <taxon>Peronosporomycetes</taxon>
        <taxon>Peronosporales</taxon>
        <taxon>Peronosporaceae</taxon>
        <taxon>Phytophthora</taxon>
    </lineage>
</organism>
<feature type="chain" id="PRO_5045008649" description="RxLR effector protein" evidence="5">
    <location>
        <begin position="22"/>
        <end position="109"/>
    </location>
</feature>
<reference evidence="6" key="1">
    <citation type="submission" date="2020-04" db="EMBL/GenBank/DDBJ databases">
        <title>Hybrid Assembly of Korean Phytophthora infestans isolates.</title>
        <authorList>
            <person name="Prokchorchik M."/>
            <person name="Lee Y."/>
            <person name="Seo J."/>
            <person name="Cho J.-H."/>
            <person name="Park Y.-E."/>
            <person name="Jang D.-C."/>
            <person name="Im J.-S."/>
            <person name="Choi J.-G."/>
            <person name="Park H.-J."/>
            <person name="Lee G.-B."/>
            <person name="Lee Y.-G."/>
            <person name="Hong S.-Y."/>
            <person name="Cho K."/>
            <person name="Sohn K.H."/>
        </authorList>
    </citation>
    <scope>NUCLEOTIDE SEQUENCE</scope>
    <source>
        <strain evidence="6">KR_1_A1</strain>
    </source>
</reference>
<evidence type="ECO:0000256" key="2">
    <source>
        <dbReference type="ARBA" id="ARBA00010400"/>
    </source>
</evidence>
<accession>A0A833TCT3</accession>
<evidence type="ECO:0000256" key="1">
    <source>
        <dbReference type="ARBA" id="ARBA00004613"/>
    </source>
</evidence>
<comment type="similarity">
    <text evidence="2 5">Belongs to the RxLR effector family.</text>
</comment>